<name>Q39WT3_GEOMG</name>
<dbReference type="InterPro" id="IPR036390">
    <property type="entry name" value="WH_DNA-bd_sf"/>
</dbReference>
<proteinExistence type="predicted"/>
<dbReference type="eggNOG" id="COG4190">
    <property type="taxonomic scope" value="Bacteria"/>
</dbReference>
<dbReference type="SUPFAM" id="SSF46785">
    <property type="entry name" value="Winged helix' DNA-binding domain"/>
    <property type="match status" value="1"/>
</dbReference>
<gene>
    <name evidence="1" type="ordered locus">Gmet_1051</name>
</gene>
<evidence type="ECO:0000313" key="2">
    <source>
        <dbReference type="Proteomes" id="UP000007073"/>
    </source>
</evidence>
<sequence>MKIKEISVGIQSARGALDDFIAAGDTVARGEVVAEETSIYFTSMEAFRKALTPKRLELIHIIKTEKPVSINHLAKLAHRNIKNVAEDVKFLVQVGLVETTGNRALAPRVDYDEIQLKIAV</sequence>
<organism evidence="1 2">
    <name type="scientific">Geobacter metallireducens (strain ATCC 53774 / DSM 7210 / GS-15)</name>
    <dbReference type="NCBI Taxonomy" id="269799"/>
    <lineage>
        <taxon>Bacteria</taxon>
        <taxon>Pseudomonadati</taxon>
        <taxon>Thermodesulfobacteriota</taxon>
        <taxon>Desulfuromonadia</taxon>
        <taxon>Geobacterales</taxon>
        <taxon>Geobacteraceae</taxon>
        <taxon>Geobacter</taxon>
    </lineage>
</organism>
<dbReference type="STRING" id="269799.Gmet_1051"/>
<accession>Q39WT3</accession>
<dbReference type="Pfam" id="PF25212">
    <property type="entry name" value="HVO_A0114"/>
    <property type="match status" value="1"/>
</dbReference>
<evidence type="ECO:0000313" key="1">
    <source>
        <dbReference type="EMBL" id="ABB31291.1"/>
    </source>
</evidence>
<dbReference type="KEGG" id="gme:Gmet_1051"/>
<dbReference type="HOGENOM" id="CLU_130787_1_1_7"/>
<dbReference type="EMBL" id="CP000148">
    <property type="protein sequence ID" value="ABB31291.1"/>
    <property type="molecule type" value="Genomic_DNA"/>
</dbReference>
<protein>
    <recommendedName>
        <fullName evidence="3">HTH marR-type domain-containing protein</fullName>
    </recommendedName>
</protein>
<dbReference type="AlphaFoldDB" id="Q39WT3"/>
<keyword evidence="2" id="KW-1185">Reference proteome</keyword>
<dbReference type="Proteomes" id="UP000007073">
    <property type="component" value="Chromosome"/>
</dbReference>
<reference evidence="1 2" key="2">
    <citation type="journal article" date="2009" name="BMC Microbiol.">
        <title>The genome sequence of Geobacter metallireducens: features of metabolism, physiology and regulation common and dissimilar to Geobacter sulfurreducens.</title>
        <authorList>
            <person name="Aklujkar M."/>
            <person name="Krushkal J."/>
            <person name="DiBartolo G."/>
            <person name="Lapidus A."/>
            <person name="Land M.L."/>
            <person name="Lovley D.R."/>
        </authorList>
    </citation>
    <scope>NUCLEOTIDE SEQUENCE [LARGE SCALE GENOMIC DNA]</scope>
    <source>
        <strain evidence="2">ATCC 53774 / DSM 7210 / GS-15</strain>
    </source>
</reference>
<reference evidence="1 2" key="1">
    <citation type="submission" date="2005-10" db="EMBL/GenBank/DDBJ databases">
        <title>Complete sequence of Geobacter metallireducens GS-15.</title>
        <authorList>
            <consortium name="US DOE Joint Genome Institute"/>
            <person name="Copeland A."/>
            <person name="Lucas S."/>
            <person name="Lapidus A."/>
            <person name="Barry K."/>
            <person name="Detter J.C."/>
            <person name="Glavina T."/>
            <person name="Hammon N."/>
            <person name="Israni S."/>
            <person name="Pitluck S."/>
            <person name="Di Bartolo G."/>
            <person name="Chain P."/>
            <person name="Schmutz J."/>
            <person name="Larimer F."/>
            <person name="Land M."/>
            <person name="Kyrpides N."/>
            <person name="Ivanova N."/>
            <person name="Richardson P."/>
        </authorList>
    </citation>
    <scope>NUCLEOTIDE SEQUENCE [LARGE SCALE GENOMIC DNA]</scope>
    <source>
        <strain evidence="2">ATCC 53774 / DSM 7210 / GS-15</strain>
    </source>
</reference>
<evidence type="ECO:0008006" key="3">
    <source>
        <dbReference type="Google" id="ProtNLM"/>
    </source>
</evidence>
<dbReference type="RefSeq" id="WP_004513225.1">
    <property type="nucleotide sequence ID" value="NC_007517.1"/>
</dbReference>